<evidence type="ECO:0000313" key="5">
    <source>
        <dbReference type="Proteomes" id="UP000466345"/>
    </source>
</evidence>
<gene>
    <name evidence="4" type="primary">ghrA</name>
    <name evidence="4" type="ORF">SRB5_68070</name>
</gene>
<keyword evidence="2" id="KW-0520">NAD</keyword>
<accession>A0A7K0CSZ9</accession>
<organism evidence="4 5">
    <name type="scientific">Streptomyces smaragdinus</name>
    <dbReference type="NCBI Taxonomy" id="2585196"/>
    <lineage>
        <taxon>Bacteria</taxon>
        <taxon>Bacillati</taxon>
        <taxon>Actinomycetota</taxon>
        <taxon>Actinomycetes</taxon>
        <taxon>Kitasatosporales</taxon>
        <taxon>Streptomycetaceae</taxon>
        <taxon>Streptomyces</taxon>
    </lineage>
</organism>
<dbReference type="PANTHER" id="PTHR43333:SF1">
    <property type="entry name" value="D-ISOMER SPECIFIC 2-HYDROXYACID DEHYDROGENASE NAD-BINDING DOMAIN-CONTAINING PROTEIN"/>
    <property type="match status" value="1"/>
</dbReference>
<protein>
    <submittedName>
        <fullName evidence="4">Glyoxylate/hydroxypyruvate reductase A</fullName>
        <ecNumber evidence="4">1.1.1.79</ecNumber>
    </submittedName>
</protein>
<dbReference type="EC" id="1.1.1.79" evidence="4"/>
<feature type="domain" description="D-isomer specific 2-hydroxyacid dehydrogenase NAD-binding" evidence="3">
    <location>
        <begin position="103"/>
        <end position="273"/>
    </location>
</feature>
<proteinExistence type="predicted"/>
<sequence>MPYDELLNDAELIADPTLGDKVLDALADTAGRRPARHSGAVPARPYIYVGNGLPAELRTPRLRWFHSSFAGNDAVLRDFPAGALLTRTVGRMNERIAQYVLGWLLADAQYVPEYLARHAAAEWHCVPGDLVAGRLALVYGTGRIGAAVGALLQRVGIRTVGVARRPRPTAGFDDTATAQEADALLPRAAWVVNVLPLTPATAGFFASDRFSAMRGALFVNVGRGATADTSALASALHAGTVRRAILDVLPAEPAPPDAPAWHLPHTVLTSHSAGVTTPEDVIQDFAACWSALRSGRRPELAVDVGRGY</sequence>
<evidence type="ECO:0000256" key="2">
    <source>
        <dbReference type="ARBA" id="ARBA00023027"/>
    </source>
</evidence>
<keyword evidence="1 4" id="KW-0560">Oxidoreductase</keyword>
<dbReference type="PANTHER" id="PTHR43333">
    <property type="entry name" value="2-HACID_DH_C DOMAIN-CONTAINING PROTEIN"/>
    <property type="match status" value="1"/>
</dbReference>
<evidence type="ECO:0000313" key="4">
    <source>
        <dbReference type="EMBL" id="MQY16605.1"/>
    </source>
</evidence>
<dbReference type="Proteomes" id="UP000466345">
    <property type="component" value="Unassembled WGS sequence"/>
</dbReference>
<dbReference type="EMBL" id="WEGJ01000062">
    <property type="protein sequence ID" value="MQY16605.1"/>
    <property type="molecule type" value="Genomic_DNA"/>
</dbReference>
<dbReference type="InterPro" id="IPR006140">
    <property type="entry name" value="D-isomer_DH_NAD-bd"/>
</dbReference>
<keyword evidence="4" id="KW-0670">Pyruvate</keyword>
<dbReference type="Pfam" id="PF02826">
    <property type="entry name" value="2-Hacid_dh_C"/>
    <property type="match status" value="1"/>
</dbReference>
<dbReference type="SUPFAM" id="SSF51735">
    <property type="entry name" value="NAD(P)-binding Rossmann-fold domains"/>
    <property type="match status" value="1"/>
</dbReference>
<dbReference type="AlphaFoldDB" id="A0A7K0CSZ9"/>
<evidence type="ECO:0000259" key="3">
    <source>
        <dbReference type="Pfam" id="PF02826"/>
    </source>
</evidence>
<dbReference type="InterPro" id="IPR036291">
    <property type="entry name" value="NAD(P)-bd_dom_sf"/>
</dbReference>
<dbReference type="GO" id="GO:0051287">
    <property type="term" value="F:NAD binding"/>
    <property type="evidence" value="ECO:0007669"/>
    <property type="project" value="InterPro"/>
</dbReference>
<name>A0A7K0CSZ9_9ACTN</name>
<dbReference type="Gene3D" id="3.40.50.720">
    <property type="entry name" value="NAD(P)-binding Rossmann-like Domain"/>
    <property type="match status" value="2"/>
</dbReference>
<evidence type="ECO:0000256" key="1">
    <source>
        <dbReference type="ARBA" id="ARBA00023002"/>
    </source>
</evidence>
<keyword evidence="5" id="KW-1185">Reference proteome</keyword>
<comment type="caution">
    <text evidence="4">The sequence shown here is derived from an EMBL/GenBank/DDBJ whole genome shotgun (WGS) entry which is preliminary data.</text>
</comment>
<reference evidence="4 5" key="1">
    <citation type="submission" date="2019-10" db="EMBL/GenBank/DDBJ databases">
        <title>Streptomyces smaragdinus sp. nov. and Streptomyces fabii sp. nov., isolated from the gut of fungus growing-termite Macrotermes natalensis.</title>
        <authorList>
            <person name="Schwitalla J."/>
            <person name="Benndorf R."/>
            <person name="Martin K."/>
            <person name="De Beer W."/>
            <person name="Kaster A.-K."/>
            <person name="Vollmers J."/>
            <person name="Poulsen M."/>
            <person name="Beemelmanns C."/>
        </authorList>
    </citation>
    <scope>NUCLEOTIDE SEQUENCE [LARGE SCALE GENOMIC DNA]</scope>
    <source>
        <strain evidence="4 5">RB5</strain>
    </source>
</reference>
<dbReference type="GO" id="GO:0030267">
    <property type="term" value="F:glyoxylate reductase (NADPH) activity"/>
    <property type="evidence" value="ECO:0007669"/>
    <property type="project" value="UniProtKB-EC"/>
</dbReference>